<accession>A0AAY4D541</accession>
<sequence length="2038" mass="221451">MRIPHRSKPTSDWRRRHFCLLWTACVALLTLPGADASPRGHAARPRGGAESGHQRAPDAVQRAPGGTEVWHRQLALDHARKGGRRKASGAKAAVDVAGPNICGTKCCPGWTVAQKTKQCTKPRCQPRCHNRAVCRQQNICECRPGFRGHRCEHANIAPASTALPWVVVPTPPPVSTTTPTSTATSSPAAKATHAVESEAYPVTNKQYALRWQLLSLKEAQNMLLKKTLANGGQGKKITSIMLKYIDTERDKLLASPTGAPVASMKTFHTERGLYTLILSLDPVSSQTARQRAGAAASGGAAAGHGAERIKVLFTPTICKVRCTQGRCTNFCERGNVTTLYNSHGNGQSAGGHGFRVFLCPMLCQNGGICIQKDRCICPPNFTGKFCQIPVLSSSTNDIEKTPPSPSMPVTEQLMQSEYILPLQNQQAGHASGAGLVKVRVQHPPEASVKIHQVIKVGHGPTAREQSETVTWSAGLSGARTSVLPGERAEAPPPIVQAQTIRGDATYTESSGFKYCFREVRNGQCSSPLPGLRSQETCCRGVGRAWGINDCTLCPANTENFANGEGSCPKGFERINGTQCVAHKVISEEKHQCYRVVSAGVCSLPILKNITKQICCCSRVGKAWGRKCETCPFFGSAAFKEICPAGPGYHYSANNLQINQRLVEYHSTGQQVLVSNTGASAAPDTRPQQPDRINPQVPQARPHQPTSTGSLSPEAWPQQPSIARQAGSGTTQPTRVLTPVFRTQTGRPLVPATPRPHLLRPESPVCESRPQICGAGRCVDQPGGRHTCLCDPGHQLNAQRTQCQDINECLLTPGLCPVGVCENTPGSYRCSCPSGFQTNFQQTQCQDVDECRQVPNPCINGQCENTPGSYKCVCRIGFKLQGDNCKDNDECDDPLRCPGQECVNSQGSYRCVPCQPGFGLLHGQCSDIDECRQTPNPCSNSQCENTPGSYKCVCRTGFKRQGNSCIDVNECENALRCPGQECVNSHGSFRCVSCRPGFRLQNGKCADVDECRQTPSPCSNGQCENTLSSYRCVCHTGFRLQGNNCTDVNECIRTPPPCGGGVCENTLGSYRCATCQSGFKLLNGQCSDVNECVETPGICSNGRCENTPGSFRCACRNGYRQEGDRCTDVDECENALQCPGKECVNLDGSFQCVTCKPGFSLQNGQCQDVDECSQTPRVCANGRCKNAAGGYRCECYIGFQLQDNVCTDINECEDPLQCPGQQCVNSQGSYRCVPCRVGYSMQNGKCSDVDECQGPQVCGPESLCVNTDGSYHCECKPGYRALGQQCRDINECMEGEYCFPRGECINTKGSYRCQCAPGYRTGADGTSCLDEDECARPGVCQDGHCVNSEGSFQCRCQAGFTTNPEKTACLDVDECVDSEGAVCGTQRCENTIGSYRCFTSCEPGYRVTATGECVDVNECANETVCGKHSFCQNLIGTYQCMCDQGYVAAGDAGGCVDENECETMQGVCGTAHCENVEGSFMCDCPNPEEVFNPRSGQCIRQPREDPGTSSISSTTTVVRRPGGNSASLPPAKHGEVRQCYYNMADPSSCNVLAHNTTHQECCCTVGWGWGLECVYEGCPQLGTVEFQSLCPSGRGYVTTGHSAFSYRDVDECKLFDKEVCKNGRCVNNIPGYSCYCSSGFYYHNERLECVDNDECAVEEPPCLGGICINTMGSYYCTCEPPLVLDDSQQSCVNTTGLSVDDSLSVCWQHVTADLVCQRLLRGRQVTFSECCCQHGEAWSFSCALCPATDSEEYERLCSPVLGPAFPPPFPDRYSPGPLPGPYPGPRRGGGGSYALPYEPDPYSEPFPPRQDYPLPVYEDYSPFGGRRSGLRERPPGSYSRSETPYSTGPGPDLYYDEADFDPQYDPPRPGPGPPFRITDPRSEQAFGMHPPPPSVPEGLPLSLAPLPDNSPYSEDGREERWRFPPPFPPFRDSRRGETPRRVFERRFESYEGLGADECGIVHGCENGRCIRVAEGYTCDCFTGYQLEMTSMACIDINECEEPDIPDCINGRCINTDGSYRCQCLVGFIMSRRPNYCIPA</sequence>
<dbReference type="InterPro" id="IPR000152">
    <property type="entry name" value="EGF-type_Asp/Asn_hydroxyl_site"/>
</dbReference>
<dbReference type="PROSITE" id="PS00010">
    <property type="entry name" value="ASX_HYDROXYL"/>
    <property type="match status" value="13"/>
</dbReference>
<keyword evidence="6" id="KW-0677">Repeat</keyword>
<feature type="compositionally biased region" description="Pro residues" evidence="14">
    <location>
        <begin position="1767"/>
        <end position="1783"/>
    </location>
</feature>
<feature type="region of interest" description="Disordered" evidence="14">
    <location>
        <begin position="1767"/>
        <end position="1937"/>
    </location>
</feature>
<reference evidence="18" key="3">
    <citation type="submission" date="2025-09" db="UniProtKB">
        <authorList>
            <consortium name="Ensembl"/>
        </authorList>
    </citation>
    <scope>IDENTIFICATION</scope>
</reference>
<reference evidence="18" key="2">
    <citation type="submission" date="2025-08" db="UniProtKB">
        <authorList>
            <consortium name="Ensembl"/>
        </authorList>
    </citation>
    <scope>IDENTIFICATION</scope>
</reference>
<feature type="disulfide bond" evidence="13">
    <location>
        <begin position="377"/>
        <end position="386"/>
    </location>
</feature>
<evidence type="ECO:0000313" key="19">
    <source>
        <dbReference type="Proteomes" id="UP000694580"/>
    </source>
</evidence>
<dbReference type="PROSITE" id="PS01186">
    <property type="entry name" value="EGF_2"/>
    <property type="match status" value="11"/>
</dbReference>
<evidence type="ECO:0000259" key="16">
    <source>
        <dbReference type="PROSITE" id="PS50026"/>
    </source>
</evidence>
<keyword evidence="5 15" id="KW-0732">Signal</keyword>
<feature type="compositionally biased region" description="Pro residues" evidence="14">
    <location>
        <begin position="1797"/>
        <end position="1809"/>
    </location>
</feature>
<keyword evidence="8" id="KW-0325">Glycoprotein</keyword>
<dbReference type="InterPro" id="IPR017878">
    <property type="entry name" value="TB_dom"/>
</dbReference>
<evidence type="ECO:0000256" key="13">
    <source>
        <dbReference type="PROSITE-ProRule" id="PRU00076"/>
    </source>
</evidence>
<dbReference type="GeneTree" id="ENSGT00940000158234"/>
<comment type="caution">
    <text evidence="13">Lacks conserved residue(s) required for the propagation of feature annotation.</text>
</comment>
<feature type="domain" description="TB" evidence="17">
    <location>
        <begin position="590"/>
        <end position="642"/>
    </location>
</feature>
<comment type="similarity">
    <text evidence="10">Belongs to the LTBP family.</text>
</comment>
<evidence type="ECO:0000259" key="17">
    <source>
        <dbReference type="PROSITE" id="PS51364"/>
    </source>
</evidence>
<feature type="signal peptide" evidence="15">
    <location>
        <begin position="1"/>
        <end position="36"/>
    </location>
</feature>
<dbReference type="SUPFAM" id="SSF57184">
    <property type="entry name" value="Growth factor receptor domain"/>
    <property type="match status" value="6"/>
</dbReference>
<dbReference type="FunFam" id="2.10.25.10:FF:000115">
    <property type="entry name" value="latent-transforming growth factor beta-binding protein 4 isoform X2"/>
    <property type="match status" value="1"/>
</dbReference>
<evidence type="ECO:0000256" key="1">
    <source>
        <dbReference type="ARBA" id="ARBA00004498"/>
    </source>
</evidence>
<dbReference type="FunFam" id="2.10.25.10:FF:000056">
    <property type="entry name" value="Latent-transforming growth factor beta-binding protein 3 isoform 2"/>
    <property type="match status" value="1"/>
</dbReference>
<feature type="domain" description="EGF-like" evidence="16">
    <location>
        <begin position="926"/>
        <end position="965"/>
    </location>
</feature>
<dbReference type="FunFam" id="2.10.25.10:FF:000194">
    <property type="entry name" value="Latent transforming growth factor beta binding protein 2"/>
    <property type="match status" value="1"/>
</dbReference>
<dbReference type="InterPro" id="IPR001881">
    <property type="entry name" value="EGF-like_Ca-bd_dom"/>
</dbReference>
<evidence type="ECO:0000256" key="8">
    <source>
        <dbReference type="ARBA" id="ARBA00023180"/>
    </source>
</evidence>
<dbReference type="CDD" id="cd00054">
    <property type="entry name" value="EGF_CA"/>
    <property type="match status" value="16"/>
</dbReference>
<feature type="domain" description="EGF-like" evidence="16">
    <location>
        <begin position="1287"/>
        <end position="1328"/>
    </location>
</feature>
<name>A0AAY4D541_9TELE</name>
<evidence type="ECO:0000256" key="6">
    <source>
        <dbReference type="ARBA" id="ARBA00022737"/>
    </source>
</evidence>
<dbReference type="GO" id="GO:0071944">
    <property type="term" value="C:cell periphery"/>
    <property type="evidence" value="ECO:0007669"/>
    <property type="project" value="UniProtKB-ARBA"/>
</dbReference>
<feature type="compositionally biased region" description="Polar residues" evidence="14">
    <location>
        <begin position="717"/>
        <end position="734"/>
    </location>
</feature>
<dbReference type="InterPro" id="IPR036773">
    <property type="entry name" value="TB_dom_sf"/>
</dbReference>
<feature type="disulfide bond" evidence="13">
    <location>
        <begin position="142"/>
        <end position="151"/>
    </location>
</feature>
<comment type="subcellular location">
    <subcellularLocation>
        <location evidence="1">Secreted</location>
        <location evidence="1">Extracellular space</location>
        <location evidence="1">Extracellular matrix</location>
    </subcellularLocation>
</comment>
<feature type="domain" description="EGF-like" evidence="16">
    <location>
        <begin position="1329"/>
        <end position="1364"/>
    </location>
</feature>
<protein>
    <recommendedName>
        <fullName evidence="12">Latent-transforming growth factor beta-binding protein 4</fullName>
    </recommendedName>
</protein>
<feature type="domain" description="EGF-like" evidence="16">
    <location>
        <begin position="355"/>
        <end position="387"/>
    </location>
</feature>
<feature type="domain" description="EGF-like" evidence="16">
    <location>
        <begin position="1167"/>
        <end position="1206"/>
    </location>
</feature>
<evidence type="ECO:0000256" key="5">
    <source>
        <dbReference type="ARBA" id="ARBA00022729"/>
    </source>
</evidence>
<dbReference type="InterPro" id="IPR050751">
    <property type="entry name" value="ECM_structural_protein"/>
</dbReference>
<feature type="domain" description="EGF-like" evidence="16">
    <location>
        <begin position="1607"/>
        <end position="1649"/>
    </location>
</feature>
<keyword evidence="2" id="KW-0964">Secreted</keyword>
<feature type="domain" description="EGF-like" evidence="16">
    <location>
        <begin position="1650"/>
        <end position="1687"/>
    </location>
</feature>
<feature type="domain" description="EGF-like" evidence="16">
    <location>
        <begin position="1994"/>
        <end position="2033"/>
    </location>
</feature>
<reference evidence="18 19" key="1">
    <citation type="submission" date="2020-06" db="EMBL/GenBank/DDBJ databases">
        <authorList>
            <consortium name="Wellcome Sanger Institute Data Sharing"/>
        </authorList>
    </citation>
    <scope>NUCLEOTIDE SEQUENCE [LARGE SCALE GENOMIC DNA]</scope>
</reference>
<dbReference type="GO" id="GO:0005509">
    <property type="term" value="F:calcium ion binding"/>
    <property type="evidence" value="ECO:0007669"/>
    <property type="project" value="InterPro"/>
</dbReference>
<keyword evidence="19" id="KW-1185">Reference proteome</keyword>
<dbReference type="InterPro" id="IPR049883">
    <property type="entry name" value="NOTCH1_EGF-like"/>
</dbReference>
<evidence type="ECO:0000256" key="12">
    <source>
        <dbReference type="ARBA" id="ARBA00072995"/>
    </source>
</evidence>
<dbReference type="Gene3D" id="2.10.25.10">
    <property type="entry name" value="Laminin"/>
    <property type="match status" value="24"/>
</dbReference>
<evidence type="ECO:0000256" key="9">
    <source>
        <dbReference type="ARBA" id="ARBA00023183"/>
    </source>
</evidence>
<proteinExistence type="inferred from homology"/>
<dbReference type="Pfam" id="PF00683">
    <property type="entry name" value="TB"/>
    <property type="match status" value="4"/>
</dbReference>
<feature type="region of interest" description="Disordered" evidence="14">
    <location>
        <begin position="1500"/>
        <end position="1528"/>
    </location>
</feature>
<dbReference type="SUPFAM" id="SSF57581">
    <property type="entry name" value="TB module/8-cys domain"/>
    <property type="match status" value="4"/>
</dbReference>
<dbReference type="PROSITE" id="PS50026">
    <property type="entry name" value="EGF_3"/>
    <property type="match status" value="15"/>
</dbReference>
<dbReference type="PROSITE" id="PS51364">
    <property type="entry name" value="TB"/>
    <property type="match status" value="4"/>
</dbReference>
<feature type="domain" description="TB" evidence="17">
    <location>
        <begin position="513"/>
        <end position="554"/>
    </location>
</feature>
<dbReference type="FunFam" id="2.10.25.10:FF:000024">
    <property type="entry name" value="Putative latent-transforming growth factor beta-binding protein 2"/>
    <property type="match status" value="1"/>
</dbReference>
<dbReference type="Ensembl" id="ENSDCDT00010050501.1">
    <property type="protein sequence ID" value="ENSDCDP00010040622.1"/>
    <property type="gene ID" value="ENSDCDG00010024670.1"/>
</dbReference>
<dbReference type="PROSITE" id="PS00022">
    <property type="entry name" value="EGF_1"/>
    <property type="match status" value="2"/>
</dbReference>
<dbReference type="PROSITE" id="PS01187">
    <property type="entry name" value="EGF_CA"/>
    <property type="match status" value="8"/>
</dbReference>
<dbReference type="FunFam" id="2.10.25.10:FF:000002">
    <property type="entry name" value="Latent-transforming growth factor beta-binding protein 3"/>
    <property type="match status" value="1"/>
</dbReference>
<dbReference type="FunFam" id="2.10.25.10:FF:000017">
    <property type="entry name" value="latent-transforming growth factor beta-binding protein 4 isoform X1"/>
    <property type="match status" value="2"/>
</dbReference>
<feature type="disulfide bond" evidence="13">
    <location>
        <begin position="124"/>
        <end position="134"/>
    </location>
</feature>
<keyword evidence="4 13" id="KW-0245">EGF-like domain</keyword>
<dbReference type="SMART" id="SM00179">
    <property type="entry name" value="EGF_CA"/>
    <property type="match status" value="23"/>
</dbReference>
<evidence type="ECO:0000256" key="10">
    <source>
        <dbReference type="ARBA" id="ARBA00038081"/>
    </source>
</evidence>
<evidence type="ECO:0000313" key="18">
    <source>
        <dbReference type="Ensembl" id="ENSDCDP00010040622.1"/>
    </source>
</evidence>
<dbReference type="InterPro" id="IPR018097">
    <property type="entry name" value="EGF_Ca-bd_CS"/>
</dbReference>
<feature type="domain" description="TB" evidence="17">
    <location>
        <begin position="1703"/>
        <end position="1756"/>
    </location>
</feature>
<keyword evidence="3" id="KW-0272">Extracellular matrix</keyword>
<feature type="domain" description="EGF-like" evidence="16">
    <location>
        <begin position="1414"/>
        <end position="1455"/>
    </location>
</feature>
<comment type="subunit">
    <text evidence="11">Forms part of the large latent transforming growth factor beta precursor complex; removal is essential for activation of complex. Interacts with LTBP1 and TGFB1. Interacts with EFEMP2; this interaction promotes fibrillar deposition of EFEMP2.</text>
</comment>
<feature type="region of interest" description="Disordered" evidence="14">
    <location>
        <begin position="678"/>
        <end position="734"/>
    </location>
</feature>
<dbReference type="GO" id="GO:0019838">
    <property type="term" value="F:growth factor binding"/>
    <property type="evidence" value="ECO:0007669"/>
    <property type="project" value="UniProtKB-KW"/>
</dbReference>
<dbReference type="FunFam" id="3.90.290.10:FF:000001">
    <property type="entry name" value="Latent-transforming growth factor beta-binding protein 3 isoform 1"/>
    <property type="match status" value="1"/>
</dbReference>
<feature type="domain" description="EGF-like" evidence="16">
    <location>
        <begin position="804"/>
        <end position="845"/>
    </location>
</feature>
<evidence type="ECO:0000256" key="7">
    <source>
        <dbReference type="ARBA" id="ARBA00023157"/>
    </source>
</evidence>
<dbReference type="FunFam" id="2.10.25.10:FF:000005">
    <property type="entry name" value="Fibrillin 2"/>
    <property type="match status" value="6"/>
</dbReference>
<feature type="domain" description="EGF-like" evidence="16">
    <location>
        <begin position="1247"/>
        <end position="1286"/>
    </location>
</feature>
<evidence type="ECO:0000256" key="15">
    <source>
        <dbReference type="SAM" id="SignalP"/>
    </source>
</evidence>
<feature type="domain" description="EGF-like" evidence="16">
    <location>
        <begin position="1006"/>
        <end position="1045"/>
    </location>
</feature>
<gene>
    <name evidence="18" type="primary">LTBP4</name>
</gene>
<feature type="disulfide bond" evidence="13">
    <location>
        <begin position="359"/>
        <end position="369"/>
    </location>
</feature>
<dbReference type="InterPro" id="IPR000742">
    <property type="entry name" value="EGF"/>
</dbReference>
<feature type="region of interest" description="Disordered" evidence="14">
    <location>
        <begin position="37"/>
        <end position="66"/>
    </location>
</feature>
<feature type="compositionally biased region" description="Pro residues" evidence="14">
    <location>
        <begin position="1863"/>
        <end position="1873"/>
    </location>
</feature>
<dbReference type="SMART" id="SM00181">
    <property type="entry name" value="EGF"/>
    <property type="match status" value="24"/>
</dbReference>
<dbReference type="InterPro" id="IPR009030">
    <property type="entry name" value="Growth_fac_rcpt_cys_sf"/>
</dbReference>
<dbReference type="PANTHER" id="PTHR24034">
    <property type="entry name" value="EGF-LIKE DOMAIN-CONTAINING PROTEIN"/>
    <property type="match status" value="1"/>
</dbReference>
<feature type="domain" description="EGF-like" evidence="16">
    <location>
        <begin position="120"/>
        <end position="152"/>
    </location>
</feature>
<dbReference type="Gene3D" id="3.90.290.10">
    <property type="entry name" value="TGF-beta binding (TB) domain"/>
    <property type="match status" value="4"/>
</dbReference>
<organism evidence="18 19">
    <name type="scientific">Denticeps clupeoides</name>
    <name type="common">denticle herring</name>
    <dbReference type="NCBI Taxonomy" id="299321"/>
    <lineage>
        <taxon>Eukaryota</taxon>
        <taxon>Metazoa</taxon>
        <taxon>Chordata</taxon>
        <taxon>Craniata</taxon>
        <taxon>Vertebrata</taxon>
        <taxon>Euteleostomi</taxon>
        <taxon>Actinopterygii</taxon>
        <taxon>Neopterygii</taxon>
        <taxon>Teleostei</taxon>
        <taxon>Clupei</taxon>
        <taxon>Clupeiformes</taxon>
        <taxon>Denticipitoidei</taxon>
        <taxon>Denticipitidae</taxon>
        <taxon>Denticeps</taxon>
    </lineage>
</organism>
<feature type="domain" description="TB" evidence="17">
    <location>
        <begin position="1536"/>
        <end position="1589"/>
    </location>
</feature>
<evidence type="ECO:0000256" key="2">
    <source>
        <dbReference type="ARBA" id="ARBA00022525"/>
    </source>
</evidence>
<feature type="domain" description="EGF-like" evidence="16">
    <location>
        <begin position="1087"/>
        <end position="1126"/>
    </location>
</feature>
<evidence type="ECO:0000256" key="14">
    <source>
        <dbReference type="SAM" id="MobiDB-lite"/>
    </source>
</evidence>
<keyword evidence="9" id="KW-0340">Growth factor binding</keyword>
<dbReference type="Pfam" id="PF07645">
    <property type="entry name" value="EGF_CA"/>
    <property type="match status" value="20"/>
</dbReference>
<feature type="chain" id="PRO_5044348574" description="Latent-transforming growth factor beta-binding protein 4" evidence="15">
    <location>
        <begin position="37"/>
        <end position="2038"/>
    </location>
</feature>
<dbReference type="FunFam" id="2.10.25.10:FF:000046">
    <property type="entry name" value="Latent-transforming growth factor beta-binding protein 1 isoform x2"/>
    <property type="match status" value="1"/>
</dbReference>
<keyword evidence="7 13" id="KW-1015">Disulfide bond</keyword>
<feature type="domain" description="EGF-like" evidence="16">
    <location>
        <begin position="846"/>
        <end position="885"/>
    </location>
</feature>
<dbReference type="SUPFAM" id="SSF57196">
    <property type="entry name" value="EGF/Laminin"/>
    <property type="match status" value="6"/>
</dbReference>
<evidence type="ECO:0000256" key="4">
    <source>
        <dbReference type="ARBA" id="ARBA00022536"/>
    </source>
</evidence>
<dbReference type="PANTHER" id="PTHR24034:SF43">
    <property type="entry name" value="LATENT-TRANSFORMING GROWTH FACTOR BETA-BINDING PROTEIN 4"/>
    <property type="match status" value="1"/>
</dbReference>
<dbReference type="Proteomes" id="UP000694580">
    <property type="component" value="Chromosome 19"/>
</dbReference>
<evidence type="ECO:0000256" key="3">
    <source>
        <dbReference type="ARBA" id="ARBA00022530"/>
    </source>
</evidence>
<evidence type="ECO:0000256" key="11">
    <source>
        <dbReference type="ARBA" id="ARBA00064273"/>
    </source>
</evidence>